<evidence type="ECO:0000313" key="17">
    <source>
        <dbReference type="EMBL" id="KAJ1354774.1"/>
    </source>
</evidence>
<keyword evidence="5" id="KW-0479">Metal-binding</keyword>
<evidence type="ECO:0000256" key="10">
    <source>
        <dbReference type="ARBA" id="ARBA00023136"/>
    </source>
</evidence>
<dbReference type="GO" id="GO:0005765">
    <property type="term" value="C:lysosomal membrane"/>
    <property type="evidence" value="ECO:0007669"/>
    <property type="project" value="UniProtKB-SubCell"/>
</dbReference>
<reference evidence="17" key="1">
    <citation type="submission" date="2021-06" db="EMBL/GenBank/DDBJ databases">
        <title>Parelaphostrongylus tenuis whole genome reference sequence.</title>
        <authorList>
            <person name="Garwood T.J."/>
            <person name="Larsen P.A."/>
            <person name="Fountain-Jones N.M."/>
            <person name="Garbe J.R."/>
            <person name="Macchietto M.G."/>
            <person name="Kania S.A."/>
            <person name="Gerhold R.W."/>
            <person name="Richards J.E."/>
            <person name="Wolf T.M."/>
        </authorList>
    </citation>
    <scope>NUCLEOTIDE SEQUENCE</scope>
    <source>
        <strain evidence="17">MNPRO001-30</strain>
        <tissue evidence="17">Meninges</tissue>
    </source>
</reference>
<dbReference type="PANTHER" id="PTHR22950:SF244">
    <property type="entry name" value="NEUTRAL AMINO ACID TRANSPORTER 9"/>
    <property type="match status" value="1"/>
</dbReference>
<dbReference type="GO" id="GO:0031902">
    <property type="term" value="C:late endosome membrane"/>
    <property type="evidence" value="ECO:0007669"/>
    <property type="project" value="UniProtKB-SubCell"/>
</dbReference>
<feature type="transmembrane region" description="Helical" evidence="15">
    <location>
        <begin position="149"/>
        <end position="168"/>
    </location>
</feature>
<comment type="subcellular location">
    <subcellularLocation>
        <location evidence="1">Late endosome membrane</location>
        <topology evidence="1">Multi-pass membrane protein</topology>
    </subcellularLocation>
    <subcellularLocation>
        <location evidence="2">Lysosome membrane</location>
        <topology evidence="2">Multi-pass membrane protein</topology>
    </subcellularLocation>
</comment>
<evidence type="ECO:0000256" key="14">
    <source>
        <dbReference type="ARBA" id="ARBA00038442"/>
    </source>
</evidence>
<dbReference type="Pfam" id="PF01490">
    <property type="entry name" value="Aa_trans"/>
    <property type="match status" value="1"/>
</dbReference>
<accession>A0AAD5QMB2</accession>
<evidence type="ECO:0000256" key="8">
    <source>
        <dbReference type="ARBA" id="ARBA00022989"/>
    </source>
</evidence>
<keyword evidence="9" id="KW-0915">Sodium</keyword>
<dbReference type="AlphaFoldDB" id="A0AAD5QMB2"/>
<dbReference type="Proteomes" id="UP001196413">
    <property type="component" value="Unassembled WGS sequence"/>
</dbReference>
<keyword evidence="7" id="KW-0029">Amino-acid transport</keyword>
<keyword evidence="12" id="KW-0325">Glycoprotein</keyword>
<evidence type="ECO:0000313" key="18">
    <source>
        <dbReference type="Proteomes" id="UP001196413"/>
    </source>
</evidence>
<feature type="domain" description="Amino acid transporter transmembrane" evidence="16">
    <location>
        <begin position="36"/>
        <end position="164"/>
    </location>
</feature>
<feature type="transmembrane region" description="Helical" evidence="15">
    <location>
        <begin position="90"/>
        <end position="107"/>
    </location>
</feature>
<dbReference type="GO" id="GO:0046872">
    <property type="term" value="F:metal ion binding"/>
    <property type="evidence" value="ECO:0007669"/>
    <property type="project" value="UniProtKB-KW"/>
</dbReference>
<evidence type="ECO:0000256" key="9">
    <source>
        <dbReference type="ARBA" id="ARBA00023053"/>
    </source>
</evidence>
<keyword evidence="13" id="KW-0458">Lysosome</keyword>
<sequence>IQVEFPSIDWDAYHVILIHNSILTILSCQKHPENNNMLNNFDVDYLLSSAARVLIFFQMFSIFPLIMYLIRSQLSCLFYNNPWPGIRPVMILNAAIVSIAVLAGIFFPNVGSIVRYFGAVCGMVLIYALPCLVYMKLSSRDFQLTVPKFFFHSCIIAFGVANLLAQFFF</sequence>
<evidence type="ECO:0000256" key="6">
    <source>
        <dbReference type="ARBA" id="ARBA00022753"/>
    </source>
</evidence>
<gene>
    <name evidence="17" type="ORF">KIN20_011810</name>
</gene>
<organism evidence="17 18">
    <name type="scientific">Parelaphostrongylus tenuis</name>
    <name type="common">Meningeal worm</name>
    <dbReference type="NCBI Taxonomy" id="148309"/>
    <lineage>
        <taxon>Eukaryota</taxon>
        <taxon>Metazoa</taxon>
        <taxon>Ecdysozoa</taxon>
        <taxon>Nematoda</taxon>
        <taxon>Chromadorea</taxon>
        <taxon>Rhabditida</taxon>
        <taxon>Rhabditina</taxon>
        <taxon>Rhabditomorpha</taxon>
        <taxon>Strongyloidea</taxon>
        <taxon>Metastrongylidae</taxon>
        <taxon>Parelaphostrongylus</taxon>
    </lineage>
</organism>
<dbReference type="EMBL" id="JAHQIW010002206">
    <property type="protein sequence ID" value="KAJ1354774.1"/>
    <property type="molecule type" value="Genomic_DNA"/>
</dbReference>
<dbReference type="InterPro" id="IPR013057">
    <property type="entry name" value="AA_transpt_TM"/>
</dbReference>
<protein>
    <recommendedName>
        <fullName evidence="16">Amino acid transporter transmembrane domain-containing protein</fullName>
    </recommendedName>
</protein>
<keyword evidence="10 15" id="KW-0472">Membrane</keyword>
<dbReference type="PANTHER" id="PTHR22950">
    <property type="entry name" value="AMINO ACID TRANSPORTER"/>
    <property type="match status" value="1"/>
</dbReference>
<evidence type="ECO:0000256" key="5">
    <source>
        <dbReference type="ARBA" id="ARBA00022723"/>
    </source>
</evidence>
<evidence type="ECO:0000256" key="4">
    <source>
        <dbReference type="ARBA" id="ARBA00022692"/>
    </source>
</evidence>
<evidence type="ECO:0000256" key="15">
    <source>
        <dbReference type="SAM" id="Phobius"/>
    </source>
</evidence>
<keyword evidence="3" id="KW-0813">Transport</keyword>
<keyword evidence="8 15" id="KW-1133">Transmembrane helix</keyword>
<name>A0AAD5QMB2_PARTN</name>
<proteinExistence type="inferred from homology"/>
<evidence type="ECO:0000256" key="3">
    <source>
        <dbReference type="ARBA" id="ARBA00022448"/>
    </source>
</evidence>
<evidence type="ECO:0000256" key="12">
    <source>
        <dbReference type="ARBA" id="ARBA00023180"/>
    </source>
</evidence>
<feature type="transmembrane region" description="Helical" evidence="15">
    <location>
        <begin position="45"/>
        <end position="70"/>
    </location>
</feature>
<evidence type="ECO:0000259" key="16">
    <source>
        <dbReference type="Pfam" id="PF01490"/>
    </source>
</evidence>
<keyword evidence="6" id="KW-0967">Endosome</keyword>
<dbReference type="GO" id="GO:0015179">
    <property type="term" value="F:L-amino acid transmembrane transporter activity"/>
    <property type="evidence" value="ECO:0007669"/>
    <property type="project" value="TreeGrafter"/>
</dbReference>
<evidence type="ECO:0000256" key="11">
    <source>
        <dbReference type="ARBA" id="ARBA00023157"/>
    </source>
</evidence>
<keyword evidence="18" id="KW-1185">Reference proteome</keyword>
<comment type="caution">
    <text evidence="17">The sequence shown here is derived from an EMBL/GenBank/DDBJ whole genome shotgun (WGS) entry which is preliminary data.</text>
</comment>
<feature type="transmembrane region" description="Helical" evidence="15">
    <location>
        <begin position="113"/>
        <end position="137"/>
    </location>
</feature>
<evidence type="ECO:0000256" key="2">
    <source>
        <dbReference type="ARBA" id="ARBA00004155"/>
    </source>
</evidence>
<evidence type="ECO:0000256" key="1">
    <source>
        <dbReference type="ARBA" id="ARBA00004107"/>
    </source>
</evidence>
<feature type="non-terminal residue" evidence="17">
    <location>
        <position position="169"/>
    </location>
</feature>
<evidence type="ECO:0000256" key="7">
    <source>
        <dbReference type="ARBA" id="ARBA00022970"/>
    </source>
</evidence>
<evidence type="ECO:0000256" key="13">
    <source>
        <dbReference type="ARBA" id="ARBA00023228"/>
    </source>
</evidence>
<keyword evidence="11" id="KW-1015">Disulfide bond</keyword>
<keyword evidence="4 15" id="KW-0812">Transmembrane</keyword>
<comment type="similarity">
    <text evidence="14">Belongs to the amino acid/polyamine transporter 2 family. SLC38A9 subfamily.</text>
</comment>